<evidence type="ECO:0000256" key="1">
    <source>
        <dbReference type="SAM" id="SignalP"/>
    </source>
</evidence>
<reference evidence="2 3" key="1">
    <citation type="submission" date="2016-10" db="EMBL/GenBank/DDBJ databases">
        <authorList>
            <person name="de Groot N.N."/>
        </authorList>
    </citation>
    <scope>NUCLEOTIDE SEQUENCE [LARGE SCALE GENOMIC DNA]</scope>
    <source>
        <strain evidence="2 3">DSM 43941</strain>
    </source>
</reference>
<organism evidence="2 3">
    <name type="scientific">Actinoplanes derwentensis</name>
    <dbReference type="NCBI Taxonomy" id="113562"/>
    <lineage>
        <taxon>Bacteria</taxon>
        <taxon>Bacillati</taxon>
        <taxon>Actinomycetota</taxon>
        <taxon>Actinomycetes</taxon>
        <taxon>Micromonosporales</taxon>
        <taxon>Micromonosporaceae</taxon>
        <taxon>Actinoplanes</taxon>
    </lineage>
</organism>
<evidence type="ECO:0008006" key="4">
    <source>
        <dbReference type="Google" id="ProtNLM"/>
    </source>
</evidence>
<accession>A0A1H1SRH4</accession>
<gene>
    <name evidence="2" type="ORF">SAMN04489716_0930</name>
</gene>
<sequence length="261" mass="25611">MKTARLSIAGVALATIAALGACGSGDDTATTSTGTTVTGSSAAATSAAPVPAGALGELVAASQKTATTTAKIAMKSGGMTLGGVFDAPNELVEMDSDFGTAGGIKIRRVGNDLYFKASGGIASSYAGNGKKWLHVDASKQTGTLSVEQNDPGSTAKLLSTLASGVTGSGGTYKGTLDMSKAPTVASTIGSAAGEKFKAIPFTAEVENGYLTKVTMDMSGVAKGAGKSVTSYSAFGDPVAVTAPAAGETMEMPAADIKKMGG</sequence>
<dbReference type="Proteomes" id="UP000198688">
    <property type="component" value="Chromosome I"/>
</dbReference>
<dbReference type="OrthoDB" id="3379805at2"/>
<dbReference type="PROSITE" id="PS51257">
    <property type="entry name" value="PROKAR_LIPOPROTEIN"/>
    <property type="match status" value="1"/>
</dbReference>
<dbReference type="Gene3D" id="2.50.20.20">
    <property type="match status" value="1"/>
</dbReference>
<keyword evidence="3" id="KW-1185">Reference proteome</keyword>
<feature type="chain" id="PRO_5038835525" description="Lipoprotein LprG" evidence="1">
    <location>
        <begin position="21"/>
        <end position="261"/>
    </location>
</feature>
<proteinExistence type="predicted"/>
<keyword evidence="1" id="KW-0732">Signal</keyword>
<dbReference type="STRING" id="113562.SAMN04489716_0930"/>
<dbReference type="AlphaFoldDB" id="A0A1H1SRH4"/>
<dbReference type="RefSeq" id="WP_157751231.1">
    <property type="nucleotide sequence ID" value="NZ_BOMJ01000009.1"/>
</dbReference>
<name>A0A1H1SRH4_9ACTN</name>
<evidence type="ECO:0000313" key="2">
    <source>
        <dbReference type="EMBL" id="SDS50458.1"/>
    </source>
</evidence>
<evidence type="ECO:0000313" key="3">
    <source>
        <dbReference type="Proteomes" id="UP000198688"/>
    </source>
</evidence>
<dbReference type="EMBL" id="LT629758">
    <property type="protein sequence ID" value="SDS50458.1"/>
    <property type="molecule type" value="Genomic_DNA"/>
</dbReference>
<feature type="signal peptide" evidence="1">
    <location>
        <begin position="1"/>
        <end position="20"/>
    </location>
</feature>
<protein>
    <recommendedName>
        <fullName evidence="4">Lipoprotein LprG</fullName>
    </recommendedName>
</protein>